<dbReference type="Gene3D" id="3.30.930.10">
    <property type="entry name" value="Bira Bifunctional Protein, Domain 2"/>
    <property type="match status" value="1"/>
</dbReference>
<dbReference type="InterPro" id="IPR004408">
    <property type="entry name" value="Biotin_CoA_COase_ligase"/>
</dbReference>
<feature type="domain" description="BPL/LPL catalytic" evidence="2">
    <location>
        <begin position="10"/>
        <end position="193"/>
    </location>
</feature>
<dbReference type="GO" id="GO:0005737">
    <property type="term" value="C:cytoplasm"/>
    <property type="evidence" value="ECO:0007669"/>
    <property type="project" value="TreeGrafter"/>
</dbReference>
<dbReference type="Proteomes" id="UP000295197">
    <property type="component" value="Unassembled WGS sequence"/>
</dbReference>
<accession>A0A4R3VJJ6</accession>
<dbReference type="EMBL" id="SMBZ01000063">
    <property type="protein sequence ID" value="TCV06092.1"/>
    <property type="molecule type" value="Genomic_DNA"/>
</dbReference>
<keyword evidence="1 3" id="KW-0436">Ligase</keyword>
<dbReference type="PANTHER" id="PTHR12835:SF5">
    <property type="entry name" value="BIOTIN--PROTEIN LIGASE"/>
    <property type="match status" value="1"/>
</dbReference>
<dbReference type="CDD" id="cd16442">
    <property type="entry name" value="BPL"/>
    <property type="match status" value="1"/>
</dbReference>
<protein>
    <submittedName>
        <fullName evidence="3">BirA family biotin operon repressor/biotin-[acetyl-CoA-carboxylase] ligase</fullName>
    </submittedName>
</protein>
<organism evidence="3 4">
    <name type="scientific">Sphingobacterium alimentarium</name>
    <dbReference type="NCBI Taxonomy" id="797292"/>
    <lineage>
        <taxon>Bacteria</taxon>
        <taxon>Pseudomonadati</taxon>
        <taxon>Bacteroidota</taxon>
        <taxon>Sphingobacteriia</taxon>
        <taxon>Sphingobacteriales</taxon>
        <taxon>Sphingobacteriaceae</taxon>
        <taxon>Sphingobacterium</taxon>
    </lineage>
</organism>
<name>A0A4R3VJJ6_9SPHI</name>
<reference evidence="3 4" key="1">
    <citation type="submission" date="2019-03" db="EMBL/GenBank/DDBJ databases">
        <title>Genomic Encyclopedia of Type Strains, Phase IV (KMG-IV): sequencing the most valuable type-strain genomes for metagenomic binning, comparative biology and taxonomic classification.</title>
        <authorList>
            <person name="Goeker M."/>
        </authorList>
    </citation>
    <scope>NUCLEOTIDE SEQUENCE [LARGE SCALE GENOMIC DNA]</scope>
    <source>
        <strain evidence="3 4">DSM 22362</strain>
    </source>
</reference>
<comment type="caution">
    <text evidence="3">The sequence shown here is derived from an EMBL/GenBank/DDBJ whole genome shotgun (WGS) entry which is preliminary data.</text>
</comment>
<dbReference type="Pfam" id="PF03099">
    <property type="entry name" value="BPL_LplA_LipB"/>
    <property type="match status" value="1"/>
</dbReference>
<dbReference type="PANTHER" id="PTHR12835">
    <property type="entry name" value="BIOTIN PROTEIN LIGASE"/>
    <property type="match status" value="1"/>
</dbReference>
<gene>
    <name evidence="3" type="ORF">EDC17_10635</name>
</gene>
<dbReference type="NCBIfam" id="TIGR00121">
    <property type="entry name" value="birA_ligase"/>
    <property type="match status" value="1"/>
</dbReference>
<dbReference type="SUPFAM" id="SSF55681">
    <property type="entry name" value="Class II aaRS and biotin synthetases"/>
    <property type="match status" value="1"/>
</dbReference>
<proteinExistence type="predicted"/>
<dbReference type="RefSeq" id="WP_165894444.1">
    <property type="nucleotide sequence ID" value="NZ_SMBZ01000063.1"/>
</dbReference>
<dbReference type="PROSITE" id="PS51733">
    <property type="entry name" value="BPL_LPL_CATALYTIC"/>
    <property type="match status" value="1"/>
</dbReference>
<evidence type="ECO:0000313" key="3">
    <source>
        <dbReference type="EMBL" id="TCV06092.1"/>
    </source>
</evidence>
<evidence type="ECO:0000313" key="4">
    <source>
        <dbReference type="Proteomes" id="UP000295197"/>
    </source>
</evidence>
<dbReference type="InterPro" id="IPR045864">
    <property type="entry name" value="aa-tRNA-synth_II/BPL/LPL"/>
</dbReference>
<dbReference type="GO" id="GO:0004077">
    <property type="term" value="F:biotin--[biotin carboxyl-carrier protein] ligase activity"/>
    <property type="evidence" value="ECO:0007669"/>
    <property type="project" value="InterPro"/>
</dbReference>
<dbReference type="InterPro" id="IPR004143">
    <property type="entry name" value="BPL_LPL_catalytic"/>
</dbReference>
<sequence length="256" mass="28668">MQNNTFFNDSGPNNIIVIDQVASTNDYLKNLLTKVKPLAPYTVIMAKNQTAGKGQRGNSWSSAPGLNLTASFLLTPECLPISKQFLLTIVSSLSVYDAIEQYVPTGISIKWPNDILIKNKKIAGILIENKIAQQQIKHSIVGVGINVLQTEFPHDIKNKTTSLTLETRDKNLQIMQLAYSIQHNLKKYLPVLEVQPQDLINSYNEKLYNRGISSLYEYHGQEVIGKINQVDMDGLLQIEINGNLKKIDLKGIAYKL</sequence>
<evidence type="ECO:0000259" key="2">
    <source>
        <dbReference type="PROSITE" id="PS51733"/>
    </source>
</evidence>
<evidence type="ECO:0000256" key="1">
    <source>
        <dbReference type="ARBA" id="ARBA00022598"/>
    </source>
</evidence>
<keyword evidence="4" id="KW-1185">Reference proteome</keyword>
<dbReference type="AlphaFoldDB" id="A0A4R3VJJ6"/>